<proteinExistence type="predicted"/>
<dbReference type="Pfam" id="PF01202">
    <property type="entry name" value="SKI"/>
    <property type="match status" value="1"/>
</dbReference>
<dbReference type="AlphaFoldDB" id="J0XG65"/>
<dbReference type="InterPro" id="IPR031322">
    <property type="entry name" value="Shikimate/glucono_kinase"/>
</dbReference>
<dbReference type="EMBL" id="AKFS01000077">
    <property type="protein sequence ID" value="EJF47701.1"/>
    <property type="molecule type" value="Genomic_DNA"/>
</dbReference>
<protein>
    <submittedName>
        <fullName evidence="1">Shikimate kinase</fullName>
        <ecNumber evidence="1">2.7.1.71</ecNumber>
    </submittedName>
</protein>
<name>J0XG65_9ACTO</name>
<dbReference type="InterPro" id="IPR027417">
    <property type="entry name" value="P-loop_NTPase"/>
</dbReference>
<dbReference type="SUPFAM" id="SSF52540">
    <property type="entry name" value="P-loop containing nucleoside triphosphate hydrolases"/>
    <property type="match status" value="1"/>
</dbReference>
<keyword evidence="1" id="KW-0418">Kinase</keyword>
<reference evidence="1 2" key="1">
    <citation type="submission" date="2012-05" db="EMBL/GenBank/DDBJ databases">
        <authorList>
            <person name="Harkins D.M."/>
            <person name="Madupu R."/>
            <person name="Durkin A.S."/>
            <person name="Torralba M."/>
            <person name="Methe B."/>
            <person name="Sutton G.G."/>
            <person name="Nelson K.E."/>
        </authorList>
    </citation>
    <scope>NUCLEOTIDE SEQUENCE [LARGE SCALE GENOMIC DNA]</scope>
    <source>
        <strain evidence="1 2">F0490</strain>
    </source>
</reference>
<dbReference type="Gene3D" id="3.40.50.300">
    <property type="entry name" value="P-loop containing nucleotide triphosphate hydrolases"/>
    <property type="match status" value="1"/>
</dbReference>
<evidence type="ECO:0000313" key="1">
    <source>
        <dbReference type="EMBL" id="EJF47701.1"/>
    </source>
</evidence>
<comment type="caution">
    <text evidence="1">The sequence shown here is derived from an EMBL/GenBank/DDBJ whole genome shotgun (WGS) entry which is preliminary data.</text>
</comment>
<keyword evidence="2" id="KW-1185">Reference proteome</keyword>
<accession>J0XG65</accession>
<dbReference type="PATRIC" id="fig|1125717.3.peg.523"/>
<gene>
    <name evidence="1" type="primary">aroK</name>
    <name evidence="1" type="ORF">HMPREF1317_0185</name>
</gene>
<evidence type="ECO:0000313" key="2">
    <source>
        <dbReference type="Proteomes" id="UP000004578"/>
    </source>
</evidence>
<keyword evidence="1" id="KW-0808">Transferase</keyword>
<dbReference type="Proteomes" id="UP000004578">
    <property type="component" value="Unassembled WGS sequence"/>
</dbReference>
<dbReference type="EC" id="2.7.1.71" evidence="1"/>
<organism evidence="1 2">
    <name type="scientific">Schaalia georgiae F0490</name>
    <dbReference type="NCBI Taxonomy" id="1125717"/>
    <lineage>
        <taxon>Bacteria</taxon>
        <taxon>Bacillati</taxon>
        <taxon>Actinomycetota</taxon>
        <taxon>Actinomycetes</taxon>
        <taxon>Actinomycetales</taxon>
        <taxon>Actinomycetaceae</taxon>
        <taxon>Schaalia</taxon>
    </lineage>
</organism>
<dbReference type="PRINTS" id="PR01100">
    <property type="entry name" value="SHIKIMTKNASE"/>
</dbReference>
<dbReference type="RefSeq" id="WP_005868624.1">
    <property type="nucleotide sequence ID" value="NZ_AKFS01000077.1"/>
</dbReference>
<dbReference type="GO" id="GO:0004765">
    <property type="term" value="F:shikimate kinase activity"/>
    <property type="evidence" value="ECO:0007669"/>
    <property type="project" value="UniProtKB-EC"/>
</dbReference>
<sequence length="193" mass="19231">MLAGAGGGAPSAAGGDARARRPRLVLIGPSGAGKSTVGALLAARLGIALHETDDEAAASLGSTMAALVVRRDPRLADARRERAIAALAGPEGITVLGPSMPADPGVAAALVRAREEGATVVWLEAGISTVSRRMGLGAPRSVGLGAPRAVLRAMMDEARAHYAAVADASVETDALTPTQVADSVLQACKLADG</sequence>